<sequence length="100" mass="11200">MSISHDRKPPDGRKTMLYCWRCDHASPIGGDWVRDPRGEEIALVCPDCETVLDERPRGNDDPSPVEAWSRVVRTSVSVWRASVGVGARASMGPSEHRKDR</sequence>
<dbReference type="STRING" id="1227497.C491_18644"/>
<name>L9WYU4_9EURY</name>
<evidence type="ECO:0000313" key="3">
    <source>
        <dbReference type="Proteomes" id="UP000011688"/>
    </source>
</evidence>
<organism evidence="2 3">
    <name type="scientific">Natronococcus amylolyticus DSM 10524</name>
    <dbReference type="NCBI Taxonomy" id="1227497"/>
    <lineage>
        <taxon>Archaea</taxon>
        <taxon>Methanobacteriati</taxon>
        <taxon>Methanobacteriota</taxon>
        <taxon>Stenosarchaea group</taxon>
        <taxon>Halobacteria</taxon>
        <taxon>Halobacteriales</taxon>
        <taxon>Natrialbaceae</taxon>
        <taxon>Natronococcus</taxon>
    </lineage>
</organism>
<dbReference type="RefSeq" id="WP_005558988.1">
    <property type="nucleotide sequence ID" value="NZ_AOIB01000036.1"/>
</dbReference>
<dbReference type="Proteomes" id="UP000011688">
    <property type="component" value="Unassembled WGS sequence"/>
</dbReference>
<dbReference type="eggNOG" id="arCOG07555">
    <property type="taxonomic scope" value="Archaea"/>
</dbReference>
<gene>
    <name evidence="2" type="ORF">C491_18644</name>
</gene>
<evidence type="ECO:0000259" key="1">
    <source>
        <dbReference type="Pfam" id="PF26408"/>
    </source>
</evidence>
<accession>L9WYU4</accession>
<evidence type="ECO:0000313" key="2">
    <source>
        <dbReference type="EMBL" id="ELY54649.1"/>
    </source>
</evidence>
<comment type="caution">
    <text evidence="2">The sequence shown here is derived from an EMBL/GenBank/DDBJ whole genome shotgun (WGS) entry which is preliminary data.</text>
</comment>
<feature type="domain" description="DUF8106" evidence="1">
    <location>
        <begin position="13"/>
        <end position="55"/>
    </location>
</feature>
<dbReference type="OrthoDB" id="209680at2157"/>
<proteinExistence type="predicted"/>
<keyword evidence="3" id="KW-1185">Reference proteome</keyword>
<dbReference type="AlphaFoldDB" id="L9WYU4"/>
<protein>
    <recommendedName>
        <fullName evidence="1">DUF8106 domain-containing protein</fullName>
    </recommendedName>
</protein>
<reference evidence="2 3" key="1">
    <citation type="journal article" date="2014" name="PLoS Genet.">
        <title>Phylogenetically driven sequencing of extremely halophilic archaea reveals strategies for static and dynamic osmo-response.</title>
        <authorList>
            <person name="Becker E.A."/>
            <person name="Seitzer P.M."/>
            <person name="Tritt A."/>
            <person name="Larsen D."/>
            <person name="Krusor M."/>
            <person name="Yao A.I."/>
            <person name="Wu D."/>
            <person name="Madern D."/>
            <person name="Eisen J.A."/>
            <person name="Darling A.E."/>
            <person name="Facciotti M.T."/>
        </authorList>
    </citation>
    <scope>NUCLEOTIDE SEQUENCE [LARGE SCALE GENOMIC DNA]</scope>
    <source>
        <strain evidence="2 3">DSM 10524</strain>
    </source>
</reference>
<dbReference type="InterPro" id="IPR058419">
    <property type="entry name" value="DUF8106"/>
</dbReference>
<dbReference type="EMBL" id="AOIB01000036">
    <property type="protein sequence ID" value="ELY54649.1"/>
    <property type="molecule type" value="Genomic_DNA"/>
</dbReference>
<dbReference type="Pfam" id="PF26408">
    <property type="entry name" value="DUF8106"/>
    <property type="match status" value="1"/>
</dbReference>